<dbReference type="Proteomes" id="UP001064489">
    <property type="component" value="Chromosome 3"/>
</dbReference>
<dbReference type="EMBL" id="JAJSOW010000100">
    <property type="protein sequence ID" value="KAI9185022.1"/>
    <property type="molecule type" value="Genomic_DNA"/>
</dbReference>
<evidence type="ECO:0000313" key="2">
    <source>
        <dbReference type="Proteomes" id="UP001064489"/>
    </source>
</evidence>
<dbReference type="AlphaFoldDB" id="A0AAD5J3V2"/>
<protein>
    <submittedName>
        <fullName evidence="1">Uncharacterized protein</fullName>
    </submittedName>
</protein>
<evidence type="ECO:0000313" key="1">
    <source>
        <dbReference type="EMBL" id="KAI9185022.1"/>
    </source>
</evidence>
<organism evidence="1 2">
    <name type="scientific">Acer negundo</name>
    <name type="common">Box elder</name>
    <dbReference type="NCBI Taxonomy" id="4023"/>
    <lineage>
        <taxon>Eukaryota</taxon>
        <taxon>Viridiplantae</taxon>
        <taxon>Streptophyta</taxon>
        <taxon>Embryophyta</taxon>
        <taxon>Tracheophyta</taxon>
        <taxon>Spermatophyta</taxon>
        <taxon>Magnoliopsida</taxon>
        <taxon>eudicotyledons</taxon>
        <taxon>Gunneridae</taxon>
        <taxon>Pentapetalae</taxon>
        <taxon>rosids</taxon>
        <taxon>malvids</taxon>
        <taxon>Sapindales</taxon>
        <taxon>Sapindaceae</taxon>
        <taxon>Hippocastanoideae</taxon>
        <taxon>Acereae</taxon>
        <taxon>Acer</taxon>
    </lineage>
</organism>
<name>A0AAD5J3V2_ACENE</name>
<reference evidence="1" key="2">
    <citation type="submission" date="2023-02" db="EMBL/GenBank/DDBJ databases">
        <authorList>
            <person name="Swenson N.G."/>
            <person name="Wegrzyn J.L."/>
            <person name="Mcevoy S.L."/>
        </authorList>
    </citation>
    <scope>NUCLEOTIDE SEQUENCE</scope>
    <source>
        <strain evidence="1">91603</strain>
        <tissue evidence="1">Leaf</tissue>
    </source>
</reference>
<gene>
    <name evidence="1" type="ORF">LWI28_003455</name>
</gene>
<sequence>MNDNLDFLGRDMFEAIPSAVEVLLKAWNFHEDTASRVNQVDISFGTGLHVEIGWLAWGVNPTNEPKMIEGVGDPFVTCGILYTMPEGYCIQCLKLPPIGSEFAWNFHEDSASRVNQIDIFFGTRLHAEIGWLAWGVNPTNVLKMISTRAIIGRSVLGPSLADQAAKWYFGH</sequence>
<proteinExistence type="predicted"/>
<comment type="caution">
    <text evidence="1">The sequence shown here is derived from an EMBL/GenBank/DDBJ whole genome shotgun (WGS) entry which is preliminary data.</text>
</comment>
<reference evidence="1" key="1">
    <citation type="journal article" date="2022" name="Plant J.">
        <title>Strategies of tolerance reflected in two North American maple genomes.</title>
        <authorList>
            <person name="McEvoy S.L."/>
            <person name="Sezen U.U."/>
            <person name="Trouern-Trend A."/>
            <person name="McMahon S.M."/>
            <person name="Schaberg P.G."/>
            <person name="Yang J."/>
            <person name="Wegrzyn J.L."/>
            <person name="Swenson N.G."/>
        </authorList>
    </citation>
    <scope>NUCLEOTIDE SEQUENCE</scope>
    <source>
        <strain evidence="1">91603</strain>
    </source>
</reference>
<keyword evidence="2" id="KW-1185">Reference proteome</keyword>
<accession>A0AAD5J3V2</accession>